<accession>A0AA88GCS2</accession>
<gene>
    <name evidence="2" type="ORF">C9374_014219</name>
</gene>
<feature type="compositionally biased region" description="Polar residues" evidence="1">
    <location>
        <begin position="109"/>
        <end position="118"/>
    </location>
</feature>
<feature type="region of interest" description="Disordered" evidence="1">
    <location>
        <begin position="48"/>
        <end position="126"/>
    </location>
</feature>
<proteinExistence type="predicted"/>
<feature type="compositionally biased region" description="Low complexity" evidence="1">
    <location>
        <begin position="89"/>
        <end position="101"/>
    </location>
</feature>
<protein>
    <submittedName>
        <fullName evidence="2">Uncharacterized protein</fullName>
    </submittedName>
</protein>
<organism evidence="2 3">
    <name type="scientific">Naegleria lovaniensis</name>
    <name type="common">Amoeba</name>
    <dbReference type="NCBI Taxonomy" id="51637"/>
    <lineage>
        <taxon>Eukaryota</taxon>
        <taxon>Discoba</taxon>
        <taxon>Heterolobosea</taxon>
        <taxon>Tetramitia</taxon>
        <taxon>Eutetramitia</taxon>
        <taxon>Vahlkampfiidae</taxon>
        <taxon>Naegleria</taxon>
    </lineage>
</organism>
<reference evidence="2 3" key="1">
    <citation type="journal article" date="2018" name="BMC Genomics">
        <title>The genome of Naegleria lovaniensis, the basis for a comparative approach to unravel pathogenicity factors of the human pathogenic amoeba N. fowleri.</title>
        <authorList>
            <person name="Liechti N."/>
            <person name="Schurch N."/>
            <person name="Bruggmann R."/>
            <person name="Wittwer M."/>
        </authorList>
    </citation>
    <scope>NUCLEOTIDE SEQUENCE [LARGE SCALE GENOMIC DNA]</scope>
    <source>
        <strain evidence="2 3">ATCC 30569</strain>
    </source>
</reference>
<evidence type="ECO:0000256" key="1">
    <source>
        <dbReference type="SAM" id="MobiDB-lite"/>
    </source>
</evidence>
<feature type="compositionally biased region" description="Polar residues" evidence="1">
    <location>
        <begin position="152"/>
        <end position="171"/>
    </location>
</feature>
<name>A0AA88GCS2_NAELO</name>
<feature type="region of interest" description="Disordered" evidence="1">
    <location>
        <begin position="226"/>
        <end position="307"/>
    </location>
</feature>
<sequence length="402" mass="44888">MLSSSVSGQERIEDQNKDIMYSTAFLKSGNPSTASSSAPPVNYYTTIQEEKAKSEQSVVDSSRTTSQEPLFASSMSSAHDAPITFSFNSPPSEEPMSTPSSSKRESRLFSASTTPQTPSKKRVFTEKEIEDLDMKYKQELAEMMQDEDPSQHFKSPSTLSKQESHTNGQLSESDEPFFLSLKNLLRHEEKIESLTKANRKYQDVIKKKSEKISLLQHQLSTMVKQMEKYEQSLRQRVTSSPPSHSIVSPPPPSSKSSTVASSPAASSSTDATASLSEPLPPILAPKPKKRKTESDSSAEGKSSSSEGKIVKSRSNVVFKVKPSDCVNYNGATYILARAFEDKYKLKKMLNSYQTQTGENPQLFLRDEEFKKLKSENPDNLSVFAYRTSLYTMDFVNFYISNQ</sequence>
<feature type="compositionally biased region" description="Low complexity" evidence="1">
    <location>
        <begin position="295"/>
        <end position="307"/>
    </location>
</feature>
<feature type="region of interest" description="Disordered" evidence="1">
    <location>
        <begin position="142"/>
        <end position="175"/>
    </location>
</feature>
<keyword evidence="3" id="KW-1185">Reference proteome</keyword>
<dbReference type="GeneID" id="68106672"/>
<comment type="caution">
    <text evidence="2">The sequence shown here is derived from an EMBL/GenBank/DDBJ whole genome shotgun (WGS) entry which is preliminary data.</text>
</comment>
<feature type="compositionally biased region" description="Low complexity" evidence="1">
    <location>
        <begin position="237"/>
        <end position="247"/>
    </location>
</feature>
<dbReference type="EMBL" id="PYSW02000079">
    <property type="protein sequence ID" value="KAG2370804.1"/>
    <property type="molecule type" value="Genomic_DNA"/>
</dbReference>
<evidence type="ECO:0000313" key="3">
    <source>
        <dbReference type="Proteomes" id="UP000816034"/>
    </source>
</evidence>
<dbReference type="Proteomes" id="UP000816034">
    <property type="component" value="Unassembled WGS sequence"/>
</dbReference>
<dbReference type="RefSeq" id="XP_044541668.1">
    <property type="nucleotide sequence ID" value="XM_044690183.1"/>
</dbReference>
<feature type="compositionally biased region" description="Low complexity" evidence="1">
    <location>
        <begin position="254"/>
        <end position="276"/>
    </location>
</feature>
<dbReference type="AlphaFoldDB" id="A0AA88GCS2"/>
<evidence type="ECO:0000313" key="2">
    <source>
        <dbReference type="EMBL" id="KAG2370804.1"/>
    </source>
</evidence>
<feature type="compositionally biased region" description="Polar residues" evidence="1">
    <location>
        <begin position="55"/>
        <end position="77"/>
    </location>
</feature>